<comment type="caution">
    <text evidence="2">The sequence shown here is derived from an EMBL/GenBank/DDBJ whole genome shotgun (WGS) entry which is preliminary data.</text>
</comment>
<sequence length="216" mass="24464">MDANLANLRLLDEEEEAFQEDSALVDQNHQFCLVGRCLTNSVVNFPSLHNTMADLWHPIGGICITDLGVLKREDPSTILLNFTEFWVQVHDLLAWLMFETMAKQFGDFWGKFLEYDSAIPTLGFQKFMRIRVCLDVYVPLKLTRRRGTVVGRWLRRADGSQLSSENIERNFQGSCEVEGKKRQRKVEGSFTGTGNTGEVGSFDLTASSGNQSSQMQ</sequence>
<proteinExistence type="predicted"/>
<keyword evidence="3" id="KW-1185">Reference proteome</keyword>
<evidence type="ECO:0000313" key="3">
    <source>
        <dbReference type="Proteomes" id="UP000701853"/>
    </source>
</evidence>
<feature type="region of interest" description="Disordered" evidence="1">
    <location>
        <begin position="178"/>
        <end position="216"/>
    </location>
</feature>
<dbReference type="AlphaFoldDB" id="A0A8J5ZS06"/>
<organism evidence="2 3">
    <name type="scientific">Gossypium anomalum</name>
    <dbReference type="NCBI Taxonomy" id="47600"/>
    <lineage>
        <taxon>Eukaryota</taxon>
        <taxon>Viridiplantae</taxon>
        <taxon>Streptophyta</taxon>
        <taxon>Embryophyta</taxon>
        <taxon>Tracheophyta</taxon>
        <taxon>Spermatophyta</taxon>
        <taxon>Magnoliopsida</taxon>
        <taxon>eudicotyledons</taxon>
        <taxon>Gunneridae</taxon>
        <taxon>Pentapetalae</taxon>
        <taxon>rosids</taxon>
        <taxon>malvids</taxon>
        <taxon>Malvales</taxon>
        <taxon>Malvaceae</taxon>
        <taxon>Malvoideae</taxon>
        <taxon>Gossypium</taxon>
    </lineage>
</organism>
<dbReference type="EMBL" id="JAHUZN010000001">
    <property type="protein sequence ID" value="KAG8503785.1"/>
    <property type="molecule type" value="Genomic_DNA"/>
</dbReference>
<evidence type="ECO:0000313" key="2">
    <source>
        <dbReference type="EMBL" id="KAG8503785.1"/>
    </source>
</evidence>
<evidence type="ECO:0008006" key="4">
    <source>
        <dbReference type="Google" id="ProtNLM"/>
    </source>
</evidence>
<accession>A0A8J5ZS06</accession>
<reference evidence="2 3" key="1">
    <citation type="journal article" date="2021" name="bioRxiv">
        <title>The Gossypium anomalum genome as a resource for cotton improvement and evolutionary analysis of hybrid incompatibility.</title>
        <authorList>
            <person name="Grover C.E."/>
            <person name="Yuan D."/>
            <person name="Arick M.A."/>
            <person name="Miller E.R."/>
            <person name="Hu G."/>
            <person name="Peterson D.G."/>
            <person name="Wendel J.F."/>
            <person name="Udall J.A."/>
        </authorList>
    </citation>
    <scope>NUCLEOTIDE SEQUENCE [LARGE SCALE GENOMIC DNA]</scope>
    <source>
        <strain evidence="2">JFW-Udall</strain>
        <tissue evidence="2">Leaf</tissue>
    </source>
</reference>
<gene>
    <name evidence="2" type="ORF">CXB51_001923</name>
</gene>
<name>A0A8J5ZS06_9ROSI</name>
<feature type="compositionally biased region" description="Polar residues" evidence="1">
    <location>
        <begin position="190"/>
        <end position="216"/>
    </location>
</feature>
<protein>
    <recommendedName>
        <fullName evidence="4">DUF4283 domain-containing protein</fullName>
    </recommendedName>
</protein>
<dbReference type="Proteomes" id="UP000701853">
    <property type="component" value="Chromosome 1"/>
</dbReference>
<evidence type="ECO:0000256" key="1">
    <source>
        <dbReference type="SAM" id="MobiDB-lite"/>
    </source>
</evidence>
<dbReference type="OrthoDB" id="1165906at2759"/>